<evidence type="ECO:0000313" key="2">
    <source>
        <dbReference type="Proteomes" id="UP000318336"/>
    </source>
</evidence>
<protein>
    <submittedName>
        <fullName evidence="1">Uncharacterized protein</fullName>
    </submittedName>
</protein>
<organism evidence="1 2">
    <name type="scientific">Barrientosiimonas humi</name>
    <dbReference type="NCBI Taxonomy" id="999931"/>
    <lineage>
        <taxon>Bacteria</taxon>
        <taxon>Bacillati</taxon>
        <taxon>Actinomycetota</taxon>
        <taxon>Actinomycetes</taxon>
        <taxon>Micrococcales</taxon>
        <taxon>Dermacoccaceae</taxon>
        <taxon>Barrientosiimonas</taxon>
    </lineage>
</organism>
<proteinExistence type="predicted"/>
<sequence>MVADVTLGVLTRKLSVGVVALLAATQVEVVPQVLVQLPRVMLGLPCRLPCPGVTLVMVTTASVLIVETRLRVTETSEKLLPVRQAVSAVTVTWPDAA</sequence>
<dbReference type="AlphaFoldDB" id="A0A542XCZ2"/>
<comment type="caution">
    <text evidence="1">The sequence shown here is derived from an EMBL/GenBank/DDBJ whole genome shotgun (WGS) entry which is preliminary data.</text>
</comment>
<evidence type="ECO:0000313" key="1">
    <source>
        <dbReference type="EMBL" id="TQL33712.1"/>
    </source>
</evidence>
<dbReference type="EMBL" id="VFOK01000001">
    <property type="protein sequence ID" value="TQL33712.1"/>
    <property type="molecule type" value="Genomic_DNA"/>
</dbReference>
<accession>A0A542XCZ2</accession>
<reference evidence="1 2" key="1">
    <citation type="submission" date="2019-06" db="EMBL/GenBank/DDBJ databases">
        <title>Sequencing the genomes of 1000 actinobacteria strains.</title>
        <authorList>
            <person name="Klenk H.-P."/>
        </authorList>
    </citation>
    <scope>NUCLEOTIDE SEQUENCE [LARGE SCALE GENOMIC DNA]</scope>
    <source>
        <strain evidence="1 2">DSM 24617</strain>
    </source>
</reference>
<name>A0A542XCZ2_9MICO</name>
<gene>
    <name evidence="1" type="ORF">FB554_1863</name>
</gene>
<dbReference type="Proteomes" id="UP000318336">
    <property type="component" value="Unassembled WGS sequence"/>
</dbReference>
<keyword evidence="2" id="KW-1185">Reference proteome</keyword>